<dbReference type="InterPro" id="IPR001138">
    <property type="entry name" value="Zn2Cys6_DnaBD"/>
</dbReference>
<dbReference type="GO" id="GO:0000981">
    <property type="term" value="F:DNA-binding transcription factor activity, RNA polymerase II-specific"/>
    <property type="evidence" value="ECO:0007669"/>
    <property type="project" value="InterPro"/>
</dbReference>
<keyword evidence="1" id="KW-0539">Nucleus</keyword>
<evidence type="ECO:0000256" key="2">
    <source>
        <dbReference type="SAM" id="MobiDB-lite"/>
    </source>
</evidence>
<dbReference type="PROSITE" id="PS50048">
    <property type="entry name" value="ZN2_CY6_FUNGAL_2"/>
    <property type="match status" value="1"/>
</dbReference>
<feature type="region of interest" description="Disordered" evidence="2">
    <location>
        <begin position="274"/>
        <end position="320"/>
    </location>
</feature>
<gene>
    <name evidence="4" type="ORF">CC80DRAFT_442739</name>
</gene>
<accession>A0A6A5U9L2</accession>
<dbReference type="Pfam" id="PF00172">
    <property type="entry name" value="Zn_clus"/>
    <property type="match status" value="1"/>
</dbReference>
<organism evidence="4 5">
    <name type="scientific">Byssothecium circinans</name>
    <dbReference type="NCBI Taxonomy" id="147558"/>
    <lineage>
        <taxon>Eukaryota</taxon>
        <taxon>Fungi</taxon>
        <taxon>Dikarya</taxon>
        <taxon>Ascomycota</taxon>
        <taxon>Pezizomycotina</taxon>
        <taxon>Dothideomycetes</taxon>
        <taxon>Pleosporomycetidae</taxon>
        <taxon>Pleosporales</taxon>
        <taxon>Massarineae</taxon>
        <taxon>Massarinaceae</taxon>
        <taxon>Byssothecium</taxon>
    </lineage>
</organism>
<dbReference type="CDD" id="cd00067">
    <property type="entry name" value="GAL4"/>
    <property type="match status" value="1"/>
</dbReference>
<proteinExistence type="predicted"/>
<dbReference type="InterPro" id="IPR036864">
    <property type="entry name" value="Zn2-C6_fun-type_DNA-bd_sf"/>
</dbReference>
<dbReference type="PANTHER" id="PTHR47657">
    <property type="entry name" value="STEROL REGULATORY ELEMENT-BINDING PROTEIN ECM22"/>
    <property type="match status" value="1"/>
</dbReference>
<evidence type="ECO:0000313" key="4">
    <source>
        <dbReference type="EMBL" id="KAF1957807.1"/>
    </source>
</evidence>
<evidence type="ECO:0000256" key="1">
    <source>
        <dbReference type="ARBA" id="ARBA00023242"/>
    </source>
</evidence>
<dbReference type="Proteomes" id="UP000800035">
    <property type="component" value="Unassembled WGS sequence"/>
</dbReference>
<dbReference type="PANTHER" id="PTHR47657:SF7">
    <property type="entry name" value="STEROL REGULATORY ELEMENT-BINDING PROTEIN ECM22"/>
    <property type="match status" value="1"/>
</dbReference>
<dbReference type="SMART" id="SM00066">
    <property type="entry name" value="GAL4"/>
    <property type="match status" value="1"/>
</dbReference>
<name>A0A6A5U9L2_9PLEO</name>
<dbReference type="Gene3D" id="4.10.240.10">
    <property type="entry name" value="Zn(2)-C6 fungal-type DNA-binding domain"/>
    <property type="match status" value="1"/>
</dbReference>
<dbReference type="AlphaFoldDB" id="A0A6A5U9L2"/>
<keyword evidence="5" id="KW-1185">Reference proteome</keyword>
<dbReference type="Pfam" id="PF11951">
    <property type="entry name" value="Fungal_trans_2"/>
    <property type="match status" value="1"/>
</dbReference>
<protein>
    <recommendedName>
        <fullName evidence="3">Zn(2)-C6 fungal-type domain-containing protein</fullName>
    </recommendedName>
</protein>
<dbReference type="InterPro" id="IPR052400">
    <property type="entry name" value="Zn2-C6_fungal_TF"/>
</dbReference>
<evidence type="ECO:0000259" key="3">
    <source>
        <dbReference type="PROSITE" id="PS50048"/>
    </source>
</evidence>
<evidence type="ECO:0000313" key="5">
    <source>
        <dbReference type="Proteomes" id="UP000800035"/>
    </source>
</evidence>
<feature type="domain" description="Zn(2)-C6 fungal-type" evidence="3">
    <location>
        <begin position="20"/>
        <end position="50"/>
    </location>
</feature>
<reference evidence="4" key="1">
    <citation type="journal article" date="2020" name="Stud. Mycol.">
        <title>101 Dothideomycetes genomes: a test case for predicting lifestyles and emergence of pathogens.</title>
        <authorList>
            <person name="Haridas S."/>
            <person name="Albert R."/>
            <person name="Binder M."/>
            <person name="Bloem J."/>
            <person name="Labutti K."/>
            <person name="Salamov A."/>
            <person name="Andreopoulos B."/>
            <person name="Baker S."/>
            <person name="Barry K."/>
            <person name="Bills G."/>
            <person name="Bluhm B."/>
            <person name="Cannon C."/>
            <person name="Castanera R."/>
            <person name="Culley D."/>
            <person name="Daum C."/>
            <person name="Ezra D."/>
            <person name="Gonzalez J."/>
            <person name="Henrissat B."/>
            <person name="Kuo A."/>
            <person name="Liang C."/>
            <person name="Lipzen A."/>
            <person name="Lutzoni F."/>
            <person name="Magnuson J."/>
            <person name="Mondo S."/>
            <person name="Nolan M."/>
            <person name="Ohm R."/>
            <person name="Pangilinan J."/>
            <person name="Park H.-J."/>
            <person name="Ramirez L."/>
            <person name="Alfaro M."/>
            <person name="Sun H."/>
            <person name="Tritt A."/>
            <person name="Yoshinaga Y."/>
            <person name="Zwiers L.-H."/>
            <person name="Turgeon B."/>
            <person name="Goodwin S."/>
            <person name="Spatafora J."/>
            <person name="Crous P."/>
            <person name="Grigoriev I."/>
        </authorList>
    </citation>
    <scope>NUCLEOTIDE SEQUENCE</scope>
    <source>
        <strain evidence="4">CBS 675.92</strain>
    </source>
</reference>
<dbReference type="SUPFAM" id="SSF57701">
    <property type="entry name" value="Zn2/Cys6 DNA-binding domain"/>
    <property type="match status" value="1"/>
</dbReference>
<dbReference type="EMBL" id="ML976988">
    <property type="protein sequence ID" value="KAF1957807.1"/>
    <property type="molecule type" value="Genomic_DNA"/>
</dbReference>
<dbReference type="PROSITE" id="PS00463">
    <property type="entry name" value="ZN2_CY6_FUNGAL_1"/>
    <property type="match status" value="1"/>
</dbReference>
<sequence length="541" mass="61202">MVRKTAGFVSKRPHRKSRGGCFTCKKKKVKCDEASPVCGYCALRKIDCVYPQESSSSSKASVSPSNAYPAQPYESQVYEAQDVGSRTSSLVPAIHTSSGQLTGTDIKLLDHFKTAVWRTISTRRDYSTEYLNRDWVPSKAIKTNYLLYTILSMSAGHMNTMNPDRRIKTLALSYRQKAFNTYTKALSNITADNYETILMTSLYMMGMVPQPEQPCTYDECLEWMGALFQMMQGLRVLAGLKWAAGIEKLEIYPIFKRELNTLPPPPTLRCVPTDPKFWANPRPPDDNPMQPNPPNTYGIPTLDSSPPPTQPPISSGRDMSKLPYRPVELMSAGKSPHAPQSWEKPASWQLPLPAFLPPPLMTVLKKLVEPSSAEKATDPHAPVILPALHALSPIFLSLYYNHLEPDFFVRVMALPTFLPPQFLALMSMREPRALVIVAWWFAFYRLLPKMQVWWIESIVPQVLQAVSNVVMRSNDKDLMDAMEGAYRIVMEADRWGKGDEGRERAARKVFEGWDGVYWDDGPKRAEEWRFSEMVDLEGSVS</sequence>
<dbReference type="OrthoDB" id="3546279at2759"/>
<dbReference type="GO" id="GO:0008270">
    <property type="term" value="F:zinc ion binding"/>
    <property type="evidence" value="ECO:0007669"/>
    <property type="project" value="InterPro"/>
</dbReference>
<dbReference type="InterPro" id="IPR021858">
    <property type="entry name" value="Fun_TF"/>
</dbReference>